<comment type="subcellular location">
    <subcellularLocation>
        <location evidence="1">Nucleus</location>
    </subcellularLocation>
</comment>
<protein>
    <recommendedName>
        <fullName evidence="1">Small ubiquitin-related modifier</fullName>
        <shortName evidence="1">SUMO</shortName>
    </recommendedName>
</protein>
<comment type="similarity">
    <text evidence="1">Belongs to the ubiquitin family. SUMO subfamily.</text>
</comment>
<gene>
    <name evidence="3" type="ORF">CVIRNUC_009423</name>
</gene>
<name>A0AAV1IJ41_9CHLO</name>
<proteinExistence type="inferred from homology"/>
<reference evidence="3 4" key="1">
    <citation type="submission" date="2023-10" db="EMBL/GenBank/DDBJ databases">
        <authorList>
            <person name="Maclean D."/>
            <person name="Macfadyen A."/>
        </authorList>
    </citation>
    <scope>NUCLEOTIDE SEQUENCE [LARGE SCALE GENOMIC DNA]</scope>
</reference>
<comment type="caution">
    <text evidence="3">The sequence shown here is derived from an EMBL/GenBank/DDBJ whole genome shotgun (WGS) entry which is preliminary data.</text>
</comment>
<organism evidence="3 4">
    <name type="scientific">Coccomyxa viridis</name>
    <dbReference type="NCBI Taxonomy" id="1274662"/>
    <lineage>
        <taxon>Eukaryota</taxon>
        <taxon>Viridiplantae</taxon>
        <taxon>Chlorophyta</taxon>
        <taxon>core chlorophytes</taxon>
        <taxon>Trebouxiophyceae</taxon>
        <taxon>Trebouxiophyceae incertae sedis</taxon>
        <taxon>Coccomyxaceae</taxon>
        <taxon>Coccomyxa</taxon>
    </lineage>
</organism>
<feature type="domain" description="Ubiquitin-like" evidence="2">
    <location>
        <begin position="21"/>
        <end position="96"/>
    </location>
</feature>
<evidence type="ECO:0000259" key="2">
    <source>
        <dbReference type="PROSITE" id="PS50053"/>
    </source>
</evidence>
<dbReference type="InterPro" id="IPR022617">
    <property type="entry name" value="Rad60/SUMO-like_dom"/>
</dbReference>
<sequence>MAGDNEDVKVKPEGIEKSEVISVIVKDQSSGEVHFKVKPATKFAKIFKAYADKKGIDAASIRFLYDGQQIKGHETPAEVGIEDGDVLDCFLEQVGGT</sequence>
<dbReference type="EMBL" id="CAUYUE010000014">
    <property type="protein sequence ID" value="CAK0786210.1"/>
    <property type="molecule type" value="Genomic_DNA"/>
</dbReference>
<keyword evidence="1" id="KW-0833">Ubl conjugation pathway</keyword>
<dbReference type="PANTHER" id="PTHR10562">
    <property type="entry name" value="SMALL UBIQUITIN-RELATED MODIFIER"/>
    <property type="match status" value="1"/>
</dbReference>
<dbReference type="GO" id="GO:0005634">
    <property type="term" value="C:nucleus"/>
    <property type="evidence" value="ECO:0007669"/>
    <property type="project" value="UniProtKB-SubCell"/>
</dbReference>
<accession>A0AAV1IJ41</accession>
<dbReference type="SMART" id="SM00213">
    <property type="entry name" value="UBQ"/>
    <property type="match status" value="1"/>
</dbReference>
<dbReference type="Proteomes" id="UP001314263">
    <property type="component" value="Unassembled WGS sequence"/>
</dbReference>
<dbReference type="Pfam" id="PF11976">
    <property type="entry name" value="Rad60-SLD"/>
    <property type="match status" value="1"/>
</dbReference>
<evidence type="ECO:0000313" key="3">
    <source>
        <dbReference type="EMBL" id="CAK0786210.1"/>
    </source>
</evidence>
<dbReference type="SUPFAM" id="SSF54236">
    <property type="entry name" value="Ubiquitin-like"/>
    <property type="match status" value="1"/>
</dbReference>
<keyword evidence="4" id="KW-1185">Reference proteome</keyword>
<evidence type="ECO:0000256" key="1">
    <source>
        <dbReference type="RuleBase" id="RU361190"/>
    </source>
</evidence>
<dbReference type="InterPro" id="IPR029071">
    <property type="entry name" value="Ubiquitin-like_domsf"/>
</dbReference>
<dbReference type="Gene3D" id="3.10.20.90">
    <property type="entry name" value="Phosphatidylinositol 3-kinase Catalytic Subunit, Chain A, domain 1"/>
    <property type="match status" value="1"/>
</dbReference>
<dbReference type="AlphaFoldDB" id="A0AAV1IJ41"/>
<dbReference type="InterPro" id="IPR000626">
    <property type="entry name" value="Ubiquitin-like_dom"/>
</dbReference>
<keyword evidence="1" id="KW-0539">Nucleus</keyword>
<dbReference type="PROSITE" id="PS50053">
    <property type="entry name" value="UBIQUITIN_2"/>
    <property type="match status" value="1"/>
</dbReference>
<evidence type="ECO:0000313" key="4">
    <source>
        <dbReference type="Proteomes" id="UP001314263"/>
    </source>
</evidence>
<dbReference type="FunFam" id="3.10.20.90:FF:000202">
    <property type="entry name" value="Small ubiquitin-related modifier I"/>
    <property type="match status" value="1"/>
</dbReference>